<name>A0A183THY3_SCHSO</name>
<evidence type="ECO:0000313" key="2">
    <source>
        <dbReference type="Proteomes" id="UP000275846"/>
    </source>
</evidence>
<dbReference type="WBParaSite" id="SSLN_0001668901-mRNA-1">
    <property type="protein sequence ID" value="SSLN_0001668901-mRNA-1"/>
    <property type="gene ID" value="SSLN_0001668901"/>
</dbReference>
<protein>
    <submittedName>
        <fullName evidence="1 3">Uncharacterized protein</fullName>
    </submittedName>
</protein>
<proteinExistence type="predicted"/>
<accession>A0A183THY3</accession>
<reference evidence="1 2" key="2">
    <citation type="submission" date="2018-11" db="EMBL/GenBank/DDBJ databases">
        <authorList>
            <consortium name="Pathogen Informatics"/>
        </authorList>
    </citation>
    <scope>NUCLEOTIDE SEQUENCE [LARGE SCALE GENOMIC DNA]</scope>
    <source>
        <strain evidence="1 2">NST_G2</strain>
    </source>
</reference>
<gene>
    <name evidence="1" type="ORF">SSLN_LOCUS16081</name>
</gene>
<evidence type="ECO:0000313" key="3">
    <source>
        <dbReference type="WBParaSite" id="SSLN_0001668901-mRNA-1"/>
    </source>
</evidence>
<reference evidence="3" key="1">
    <citation type="submission" date="2016-06" db="UniProtKB">
        <authorList>
            <consortium name="WormBaseParasite"/>
        </authorList>
    </citation>
    <scope>IDENTIFICATION</scope>
</reference>
<dbReference type="EMBL" id="UYSU01040647">
    <property type="protein sequence ID" value="VDM02467.1"/>
    <property type="molecule type" value="Genomic_DNA"/>
</dbReference>
<evidence type="ECO:0000313" key="1">
    <source>
        <dbReference type="EMBL" id="VDM02467.1"/>
    </source>
</evidence>
<sequence>MPQAGIEPVTTNAMATLVNHSTTSSRRRVLSQINIHAIDGTAIVGGCQKLSMKLNQLKDEKIKIKYAFKGASNAVDFTQESTERLTRSKTINTQSKGIPKTTLAAATATAKQFAMAEDKNSLPKTKNF</sequence>
<keyword evidence="2" id="KW-1185">Reference proteome</keyword>
<dbReference type="Proteomes" id="UP000275846">
    <property type="component" value="Unassembled WGS sequence"/>
</dbReference>
<dbReference type="AlphaFoldDB" id="A0A183THY3"/>
<organism evidence="3">
    <name type="scientific">Schistocephalus solidus</name>
    <name type="common">Tapeworm</name>
    <dbReference type="NCBI Taxonomy" id="70667"/>
    <lineage>
        <taxon>Eukaryota</taxon>
        <taxon>Metazoa</taxon>
        <taxon>Spiralia</taxon>
        <taxon>Lophotrochozoa</taxon>
        <taxon>Platyhelminthes</taxon>
        <taxon>Cestoda</taxon>
        <taxon>Eucestoda</taxon>
        <taxon>Diphyllobothriidea</taxon>
        <taxon>Diphyllobothriidae</taxon>
        <taxon>Schistocephalus</taxon>
    </lineage>
</organism>